<sequence>MPTHDLLEEPEQLRRALSPLRLRLLTRLRTPASASELAAELEMPRQRLGYHLKQLEEAGLVELVEERRRRGFIERVLRATADSYVVDPDVLGRPPGPADGDRHAAEHLIDTASATVRDVARMQSAAERDGRRLLTFTLETEVRFEAPADVHRFTETLAGAIADVVAAFDTPDGRPYRLVGAGYPAPFQSAGSKS</sequence>
<accession>A0A1H3GJ43</accession>
<keyword evidence="3" id="KW-1185">Reference proteome</keyword>
<gene>
    <name evidence="2" type="ORF">SAMN05421504_104275</name>
</gene>
<evidence type="ECO:0000259" key="1">
    <source>
        <dbReference type="SMART" id="SM00418"/>
    </source>
</evidence>
<dbReference type="InterPro" id="IPR011991">
    <property type="entry name" value="ArsR-like_HTH"/>
</dbReference>
<feature type="domain" description="HTH arsR-type" evidence="1">
    <location>
        <begin position="12"/>
        <end position="82"/>
    </location>
</feature>
<dbReference type="OrthoDB" id="9788770at2"/>
<evidence type="ECO:0000313" key="2">
    <source>
        <dbReference type="EMBL" id="SDY03117.1"/>
    </source>
</evidence>
<dbReference type="CDD" id="cd00090">
    <property type="entry name" value="HTH_ARSR"/>
    <property type="match status" value="1"/>
</dbReference>
<dbReference type="Gene3D" id="1.10.10.10">
    <property type="entry name" value="Winged helix-like DNA-binding domain superfamily/Winged helix DNA-binding domain"/>
    <property type="match status" value="1"/>
</dbReference>
<dbReference type="EMBL" id="FNON01000004">
    <property type="protein sequence ID" value="SDY03117.1"/>
    <property type="molecule type" value="Genomic_DNA"/>
</dbReference>
<dbReference type="STRING" id="589385.SAMN05421504_104275"/>
<dbReference type="SMART" id="SM00418">
    <property type="entry name" value="HTH_ARSR"/>
    <property type="match status" value="1"/>
</dbReference>
<dbReference type="AlphaFoldDB" id="A0A1H3GJ43"/>
<dbReference type="Proteomes" id="UP000199515">
    <property type="component" value="Unassembled WGS sequence"/>
</dbReference>
<dbReference type="InterPro" id="IPR036388">
    <property type="entry name" value="WH-like_DNA-bd_sf"/>
</dbReference>
<organism evidence="2 3">
    <name type="scientific">Amycolatopsis xylanica</name>
    <dbReference type="NCBI Taxonomy" id="589385"/>
    <lineage>
        <taxon>Bacteria</taxon>
        <taxon>Bacillati</taxon>
        <taxon>Actinomycetota</taxon>
        <taxon>Actinomycetes</taxon>
        <taxon>Pseudonocardiales</taxon>
        <taxon>Pseudonocardiaceae</taxon>
        <taxon>Amycolatopsis</taxon>
    </lineage>
</organism>
<dbReference type="InterPro" id="IPR036390">
    <property type="entry name" value="WH_DNA-bd_sf"/>
</dbReference>
<protein>
    <submittedName>
        <fullName evidence="2">Helix-turn-helix domain-containing protein</fullName>
    </submittedName>
</protein>
<dbReference type="RefSeq" id="WP_091291034.1">
    <property type="nucleotide sequence ID" value="NZ_FNON01000004.1"/>
</dbReference>
<dbReference type="Pfam" id="PF12840">
    <property type="entry name" value="HTH_20"/>
    <property type="match status" value="1"/>
</dbReference>
<name>A0A1H3GJ43_9PSEU</name>
<reference evidence="2 3" key="1">
    <citation type="submission" date="2016-10" db="EMBL/GenBank/DDBJ databases">
        <authorList>
            <person name="de Groot N.N."/>
        </authorList>
    </citation>
    <scope>NUCLEOTIDE SEQUENCE [LARGE SCALE GENOMIC DNA]</scope>
    <source>
        <strain evidence="2 3">CPCC 202699</strain>
    </source>
</reference>
<dbReference type="SUPFAM" id="SSF46785">
    <property type="entry name" value="Winged helix' DNA-binding domain"/>
    <property type="match status" value="1"/>
</dbReference>
<proteinExistence type="predicted"/>
<dbReference type="GO" id="GO:0003700">
    <property type="term" value="F:DNA-binding transcription factor activity"/>
    <property type="evidence" value="ECO:0007669"/>
    <property type="project" value="InterPro"/>
</dbReference>
<evidence type="ECO:0000313" key="3">
    <source>
        <dbReference type="Proteomes" id="UP000199515"/>
    </source>
</evidence>
<dbReference type="InterPro" id="IPR001845">
    <property type="entry name" value="HTH_ArsR_DNA-bd_dom"/>
</dbReference>